<accession>A0AAI9U2A5</accession>
<comment type="similarity">
    <text evidence="2">Belongs to the NAD(P)-dependent epimerase/dehydratase family. Dihydroflavonol-4-reductase subfamily.</text>
</comment>
<organism evidence="4 5">
    <name type="scientific">Colletotrichum melonis</name>
    <dbReference type="NCBI Taxonomy" id="1209925"/>
    <lineage>
        <taxon>Eukaryota</taxon>
        <taxon>Fungi</taxon>
        <taxon>Dikarya</taxon>
        <taxon>Ascomycota</taxon>
        <taxon>Pezizomycotina</taxon>
        <taxon>Sordariomycetes</taxon>
        <taxon>Hypocreomycetidae</taxon>
        <taxon>Glomerellales</taxon>
        <taxon>Glomerellaceae</taxon>
        <taxon>Colletotrichum</taxon>
        <taxon>Colletotrichum acutatum species complex</taxon>
    </lineage>
</organism>
<dbReference type="Proteomes" id="UP001239795">
    <property type="component" value="Unassembled WGS sequence"/>
</dbReference>
<dbReference type="SUPFAM" id="SSF51735">
    <property type="entry name" value="NAD(P)-binding Rossmann-fold domains"/>
    <property type="match status" value="1"/>
</dbReference>
<keyword evidence="5" id="KW-1185">Reference proteome</keyword>
<gene>
    <name evidence="4" type="ORF">CMEL01_07678</name>
</gene>
<evidence type="ECO:0000313" key="4">
    <source>
        <dbReference type="EMBL" id="KAK1450342.1"/>
    </source>
</evidence>
<comment type="caution">
    <text evidence="4">The sequence shown here is derived from an EMBL/GenBank/DDBJ whole genome shotgun (WGS) entry which is preliminary data.</text>
</comment>
<protein>
    <submittedName>
        <fullName evidence="4">Aldehyde reductase II</fullName>
    </submittedName>
</protein>
<evidence type="ECO:0000256" key="2">
    <source>
        <dbReference type="ARBA" id="ARBA00023445"/>
    </source>
</evidence>
<dbReference type="GO" id="GO:0016616">
    <property type="term" value="F:oxidoreductase activity, acting on the CH-OH group of donors, NAD or NADP as acceptor"/>
    <property type="evidence" value="ECO:0007669"/>
    <property type="project" value="TreeGrafter"/>
</dbReference>
<dbReference type="Gene3D" id="3.40.50.720">
    <property type="entry name" value="NAD(P)-binding Rossmann-like Domain"/>
    <property type="match status" value="1"/>
</dbReference>
<reference evidence="4 5" key="1">
    <citation type="submission" date="2016-10" db="EMBL/GenBank/DDBJ databases">
        <title>The genome sequence of Colletotrichum fioriniae PJ7.</title>
        <authorList>
            <person name="Baroncelli R."/>
        </authorList>
    </citation>
    <scope>NUCLEOTIDE SEQUENCE [LARGE SCALE GENOMIC DNA]</scope>
    <source>
        <strain evidence="4">Col 31</strain>
    </source>
</reference>
<feature type="domain" description="NAD-dependent epimerase/dehydratase" evidence="3">
    <location>
        <begin position="15"/>
        <end position="202"/>
    </location>
</feature>
<dbReference type="PANTHER" id="PTHR10366:SF562">
    <property type="entry name" value="ALDEHYDE REDUCTASE II (AFU_ORTHOLOGUE AFUA_1G11360)"/>
    <property type="match status" value="1"/>
</dbReference>
<name>A0AAI9U2A5_9PEZI</name>
<evidence type="ECO:0000256" key="1">
    <source>
        <dbReference type="ARBA" id="ARBA00023002"/>
    </source>
</evidence>
<dbReference type="Pfam" id="PF01370">
    <property type="entry name" value="Epimerase"/>
    <property type="match status" value="1"/>
</dbReference>
<dbReference type="InterPro" id="IPR050425">
    <property type="entry name" value="NAD(P)_dehydrat-like"/>
</dbReference>
<sequence length="356" mass="39290">MTTSTSPVIPTGSTILVTGANGFIASHVADQFIKNGYKVRGTVRDIEKSSWLNAYFEKTYGKSHFELVSVPDMLAGNAYDEVVKGSVSAFIHTASIVSFDPDPNNVIPTAKESALVALKASYKEPSVKRFVLTSSSSTTLAANPETFMEMKGAVVTEDTWSPDAKELAWTPGPWGPEHGAFVYVASKVEQEQAVWKYHEENKSRRPDLVVNSVLPSMNLGKSLDVVNQGHRSTSGFILPFLEGQRMPPHFSHPQYFIDVQDDAILHVAAAILPDVKSERIFGFAESFCWDDVLKILRKQHPGKNIHENFASEPFPVIIKPVDRAEALLKRLGQPGWTSLEDSLRMNTEDLKAEISA</sequence>
<dbReference type="InterPro" id="IPR001509">
    <property type="entry name" value="Epimerase_deHydtase"/>
</dbReference>
<dbReference type="InterPro" id="IPR036291">
    <property type="entry name" value="NAD(P)-bd_dom_sf"/>
</dbReference>
<dbReference type="AlphaFoldDB" id="A0AAI9U2A5"/>
<dbReference type="EMBL" id="MLGG01000057">
    <property type="protein sequence ID" value="KAK1450342.1"/>
    <property type="molecule type" value="Genomic_DNA"/>
</dbReference>
<keyword evidence="1" id="KW-0560">Oxidoreductase</keyword>
<proteinExistence type="inferred from homology"/>
<evidence type="ECO:0000313" key="5">
    <source>
        <dbReference type="Proteomes" id="UP001239795"/>
    </source>
</evidence>
<evidence type="ECO:0000259" key="3">
    <source>
        <dbReference type="Pfam" id="PF01370"/>
    </source>
</evidence>
<dbReference type="PANTHER" id="PTHR10366">
    <property type="entry name" value="NAD DEPENDENT EPIMERASE/DEHYDRATASE"/>
    <property type="match status" value="1"/>
</dbReference>